<dbReference type="InterPro" id="IPR002569">
    <property type="entry name" value="Met_Sox_Rdtase_MsrA_dom"/>
</dbReference>
<dbReference type="Proteomes" id="UP001056429">
    <property type="component" value="Unassembled WGS sequence"/>
</dbReference>
<reference evidence="7" key="2">
    <citation type="submission" date="2021-04" db="EMBL/GenBank/DDBJ databases">
        <authorList>
            <person name="Dong X."/>
        </authorList>
    </citation>
    <scope>NUCLEOTIDE SEQUENCE</scope>
    <source>
        <strain evidence="7">ZWT</strain>
    </source>
</reference>
<dbReference type="InterPro" id="IPR036509">
    <property type="entry name" value="Met_Sox_Rdtase_MsrA_sf"/>
</dbReference>
<dbReference type="Pfam" id="PF01625">
    <property type="entry name" value="PMSR"/>
    <property type="match status" value="1"/>
</dbReference>
<accession>A0A9J6P776</accession>
<dbReference type="EMBL" id="JAGSOJ010000004">
    <property type="protein sequence ID" value="MCM1991990.1"/>
    <property type="molecule type" value="Genomic_DNA"/>
</dbReference>
<proteinExistence type="inferred from homology"/>
<evidence type="ECO:0000256" key="5">
    <source>
        <dbReference type="ARBA" id="ARBA00048782"/>
    </source>
</evidence>
<reference evidence="7" key="1">
    <citation type="journal article" date="2021" name="mSystems">
        <title>Bacteria and Archaea Synergistically Convert Glycine Betaine to Biogenic Methane in the Formosa Cold Seep of the South China Sea.</title>
        <authorList>
            <person name="Li L."/>
            <person name="Zhang W."/>
            <person name="Zhang S."/>
            <person name="Song L."/>
            <person name="Sun Q."/>
            <person name="Zhang H."/>
            <person name="Xiang H."/>
            <person name="Dong X."/>
        </authorList>
    </citation>
    <scope>NUCLEOTIDE SEQUENCE</scope>
    <source>
        <strain evidence="7">ZWT</strain>
    </source>
</reference>
<organism evidence="7 8">
    <name type="scientific">Oceanirhabdus seepicola</name>
    <dbReference type="NCBI Taxonomy" id="2828781"/>
    <lineage>
        <taxon>Bacteria</taxon>
        <taxon>Bacillati</taxon>
        <taxon>Bacillota</taxon>
        <taxon>Clostridia</taxon>
        <taxon>Eubacteriales</taxon>
        <taxon>Clostridiaceae</taxon>
        <taxon>Oceanirhabdus</taxon>
    </lineage>
</organism>
<evidence type="ECO:0000256" key="1">
    <source>
        <dbReference type="ARBA" id="ARBA00005591"/>
    </source>
</evidence>
<comment type="catalytic activity">
    <reaction evidence="5">
        <text>[thioredoxin]-disulfide + L-methionine + H2O = L-methionine (S)-S-oxide + [thioredoxin]-dithiol</text>
        <dbReference type="Rhea" id="RHEA:19993"/>
        <dbReference type="Rhea" id="RHEA-COMP:10698"/>
        <dbReference type="Rhea" id="RHEA-COMP:10700"/>
        <dbReference type="ChEBI" id="CHEBI:15377"/>
        <dbReference type="ChEBI" id="CHEBI:29950"/>
        <dbReference type="ChEBI" id="CHEBI:50058"/>
        <dbReference type="ChEBI" id="CHEBI:57844"/>
        <dbReference type="ChEBI" id="CHEBI:58772"/>
        <dbReference type="EC" id="1.8.4.11"/>
    </reaction>
</comment>
<evidence type="ECO:0000256" key="4">
    <source>
        <dbReference type="ARBA" id="ARBA00047806"/>
    </source>
</evidence>
<protein>
    <recommendedName>
        <fullName evidence="2">peptide-methionine (S)-S-oxide reductase</fullName>
        <ecNumber evidence="2">1.8.4.11</ecNumber>
    </recommendedName>
</protein>
<name>A0A9J6P776_9CLOT</name>
<gene>
    <name evidence="7" type="ORF">KDK92_19790</name>
</gene>
<evidence type="ECO:0000259" key="6">
    <source>
        <dbReference type="Pfam" id="PF01625"/>
    </source>
</evidence>
<dbReference type="GO" id="GO:0008113">
    <property type="term" value="F:peptide-methionine (S)-S-oxide reductase activity"/>
    <property type="evidence" value="ECO:0007669"/>
    <property type="project" value="UniProtKB-EC"/>
</dbReference>
<evidence type="ECO:0000256" key="3">
    <source>
        <dbReference type="ARBA" id="ARBA00023002"/>
    </source>
</evidence>
<evidence type="ECO:0000313" key="7">
    <source>
        <dbReference type="EMBL" id="MCM1991990.1"/>
    </source>
</evidence>
<dbReference type="PANTHER" id="PTHR43774">
    <property type="entry name" value="PEPTIDE METHIONINE SULFOXIDE REDUCTASE"/>
    <property type="match status" value="1"/>
</dbReference>
<comment type="catalytic activity">
    <reaction evidence="4">
        <text>L-methionyl-[protein] + [thioredoxin]-disulfide + H2O = L-methionyl-(S)-S-oxide-[protein] + [thioredoxin]-dithiol</text>
        <dbReference type="Rhea" id="RHEA:14217"/>
        <dbReference type="Rhea" id="RHEA-COMP:10698"/>
        <dbReference type="Rhea" id="RHEA-COMP:10700"/>
        <dbReference type="Rhea" id="RHEA-COMP:12313"/>
        <dbReference type="Rhea" id="RHEA-COMP:12315"/>
        <dbReference type="ChEBI" id="CHEBI:15377"/>
        <dbReference type="ChEBI" id="CHEBI:16044"/>
        <dbReference type="ChEBI" id="CHEBI:29950"/>
        <dbReference type="ChEBI" id="CHEBI:44120"/>
        <dbReference type="ChEBI" id="CHEBI:50058"/>
        <dbReference type="EC" id="1.8.4.11"/>
    </reaction>
</comment>
<dbReference type="PANTHER" id="PTHR43774:SF1">
    <property type="entry name" value="PEPTIDE METHIONINE SULFOXIDE REDUCTASE MSRA 2"/>
    <property type="match status" value="1"/>
</dbReference>
<evidence type="ECO:0000256" key="2">
    <source>
        <dbReference type="ARBA" id="ARBA00012502"/>
    </source>
</evidence>
<keyword evidence="3 7" id="KW-0560">Oxidoreductase</keyword>
<comment type="caution">
    <text evidence="7">The sequence shown here is derived from an EMBL/GenBank/DDBJ whole genome shotgun (WGS) entry which is preliminary data.</text>
</comment>
<keyword evidence="8" id="KW-1185">Reference proteome</keyword>
<sequence>MKDGVKYTEVGYAGGDMTDPEYKNMGDHTETVQIHYIPEIISYEELVEMFFDTQTCPHLNQSNQYRSILFYGDDEERDIILKIMEKKEKEISRKFDTDIRLFKNFYAAENYHQKYYFKRIRKLYYDMKEIYNTEKQITMSTAVGHMNGYAHGHGSYELLKEEIYDLGLTEEGKDLLIAFVKELDKRK</sequence>
<comment type="similarity">
    <text evidence="1">Belongs to the MsrA Met sulfoxide reductase family.</text>
</comment>
<dbReference type="SUPFAM" id="SSF55068">
    <property type="entry name" value="Peptide methionine sulfoxide reductase"/>
    <property type="match status" value="1"/>
</dbReference>
<dbReference type="AlphaFoldDB" id="A0A9J6P776"/>
<evidence type="ECO:0000313" key="8">
    <source>
        <dbReference type="Proteomes" id="UP001056429"/>
    </source>
</evidence>
<feature type="domain" description="Peptide methionine sulphoxide reductase MsrA" evidence="6">
    <location>
        <begin position="3"/>
        <end position="122"/>
    </location>
</feature>
<dbReference type="Gene3D" id="3.30.1060.10">
    <property type="entry name" value="Peptide methionine sulphoxide reductase MsrA"/>
    <property type="match status" value="1"/>
</dbReference>
<dbReference type="EC" id="1.8.4.11" evidence="2"/>